<dbReference type="InterPro" id="IPR000914">
    <property type="entry name" value="SBP_5_dom"/>
</dbReference>
<evidence type="ECO:0000256" key="4">
    <source>
        <dbReference type="SAM" id="Phobius"/>
    </source>
</evidence>
<dbReference type="HOGENOM" id="CLU_025114_0_0_2"/>
<dbReference type="GO" id="GO:1904680">
    <property type="term" value="F:peptide transmembrane transporter activity"/>
    <property type="evidence" value="ECO:0007669"/>
    <property type="project" value="TreeGrafter"/>
</dbReference>
<sequence>MAIKYTWFKWILVVATVLVVSLVVGQVNFGRTAVNPILNAQQYNITPYNTIYVFTISSPPLTSMSLYNPNIFHGGIAWYGVVQSHVAAINYTTGEEIPILAKNWTLQVLPNGTLAIYVTLRQSGMSNGQPVTCWDLLANNIANGLIHNMWGNVSIVNNYTCIFKMPQGYYAPPTSPAAEAYDVFWALNWGGVALVWTFNAWYPLMEATLANYSWLWLFNFGNATQQAQARKVLTPLINELFTAKLPPNTPTTGPFYVCDITPEYILLCKNPYWYDAKDIKVDYIVEWQYSSMTQVYAALASGKISIWRTGGSSISSTLLSQILRNPYIEMNIYPGFGGDALYFNFLNPWLAMPQVRQAIYYAVNWTQLAQAAYGPQFILPSPTPQVGIMNDMYPSLVQQVIGYWASQGSPLINYTYNPSMATQLLESAGFTEKNGVWYTPNGSEFTLTLYISSGASPPQLALANSIANALTSFGIPTTVTVYPSSEFSTIVQQGKYDLIFLYYDGAPEPGFPSFFPEGPIPAAYFQGYPFNATHWNMVVTLPNGTQVTPLQACTDYLLSPARIFSCYAISMWAWNHYTPFIQIDRNTWIFFLNTQYINWPLNDTSIWENLLTIETEAWTALLMHVSFKSPSVATTTTSPVTTTTPSTVTKVVTPSYIIYAVVAVVVVVIVAAVVAIILVRRR</sequence>
<dbReference type="GO" id="GO:0015833">
    <property type="term" value="P:peptide transport"/>
    <property type="evidence" value="ECO:0007669"/>
    <property type="project" value="TreeGrafter"/>
</dbReference>
<dbReference type="AlphaFoldDB" id="A8MCL9"/>
<evidence type="ECO:0000259" key="5">
    <source>
        <dbReference type="Pfam" id="PF00496"/>
    </source>
</evidence>
<evidence type="ECO:0000313" key="6">
    <source>
        <dbReference type="EMBL" id="ABW01525.1"/>
    </source>
</evidence>
<feature type="domain" description="Solute-binding protein family 5" evidence="5">
    <location>
        <begin position="241"/>
        <end position="508"/>
    </location>
</feature>
<gene>
    <name evidence="6" type="ordered locus">Cmaq_0685</name>
</gene>
<dbReference type="Gene3D" id="3.40.190.10">
    <property type="entry name" value="Periplasmic binding protein-like II"/>
    <property type="match status" value="1"/>
</dbReference>
<dbReference type="InterPro" id="IPR039424">
    <property type="entry name" value="SBP_5"/>
</dbReference>
<keyword evidence="7" id="KW-1185">Reference proteome</keyword>
<organism evidence="6 7">
    <name type="scientific">Caldivirga maquilingensis (strain ATCC 700844 / DSM 13496 / JCM 10307 / IC-167)</name>
    <dbReference type="NCBI Taxonomy" id="397948"/>
    <lineage>
        <taxon>Archaea</taxon>
        <taxon>Thermoproteota</taxon>
        <taxon>Thermoprotei</taxon>
        <taxon>Thermoproteales</taxon>
        <taxon>Thermoproteaceae</taxon>
        <taxon>Caldivirga</taxon>
    </lineage>
</organism>
<dbReference type="EMBL" id="CP000852">
    <property type="protein sequence ID" value="ABW01525.1"/>
    <property type="molecule type" value="Genomic_DNA"/>
</dbReference>
<dbReference type="STRING" id="397948.Cmaq_0685"/>
<keyword evidence="2" id="KW-0813">Transport</keyword>
<keyword evidence="4" id="KW-0812">Transmembrane</keyword>
<reference evidence="6 7" key="1">
    <citation type="submission" date="2007-10" db="EMBL/GenBank/DDBJ databases">
        <title>Complete sequence of Caldivirga maquilingensis IC-167.</title>
        <authorList>
            <consortium name="US DOE Joint Genome Institute"/>
            <person name="Copeland A."/>
            <person name="Lucas S."/>
            <person name="Lapidus A."/>
            <person name="Barry K."/>
            <person name="Glavina del Rio T."/>
            <person name="Dalin E."/>
            <person name="Tice H."/>
            <person name="Pitluck S."/>
            <person name="Saunders E."/>
            <person name="Brettin T."/>
            <person name="Bruce D."/>
            <person name="Detter J.C."/>
            <person name="Han C."/>
            <person name="Schmutz J."/>
            <person name="Larimer F."/>
            <person name="Land M."/>
            <person name="Hauser L."/>
            <person name="Kyrpides N."/>
            <person name="Ivanova N."/>
            <person name="Biddle J.F."/>
            <person name="Zhang Z."/>
            <person name="Fitz-Gibbon S.T."/>
            <person name="Lowe T.M."/>
            <person name="Saltikov C."/>
            <person name="House C.H."/>
            <person name="Richardson P."/>
        </authorList>
    </citation>
    <scope>NUCLEOTIDE SEQUENCE [LARGE SCALE GENOMIC DNA]</scope>
    <source>
        <strain evidence="7">ATCC 700844 / DSM 13496 / JCM 10307 / IC-167</strain>
    </source>
</reference>
<name>A8MCL9_CALMQ</name>
<accession>A8MCL9</accession>
<dbReference type="OrthoDB" id="194307at2157"/>
<evidence type="ECO:0000313" key="7">
    <source>
        <dbReference type="Proteomes" id="UP000001137"/>
    </source>
</evidence>
<dbReference type="KEGG" id="cma:Cmaq_0685"/>
<dbReference type="eggNOG" id="arCOG01535">
    <property type="taxonomic scope" value="Archaea"/>
</dbReference>
<dbReference type="GeneID" id="5709192"/>
<dbReference type="Pfam" id="PF00496">
    <property type="entry name" value="SBP_bac_5"/>
    <property type="match status" value="1"/>
</dbReference>
<dbReference type="SUPFAM" id="SSF53850">
    <property type="entry name" value="Periplasmic binding protein-like II"/>
    <property type="match status" value="1"/>
</dbReference>
<feature type="transmembrane region" description="Helical" evidence="4">
    <location>
        <begin position="656"/>
        <end position="679"/>
    </location>
</feature>
<dbReference type="PANTHER" id="PTHR30290:SF9">
    <property type="entry name" value="OLIGOPEPTIDE-BINDING PROTEIN APPA"/>
    <property type="match status" value="1"/>
</dbReference>
<dbReference type="Gene3D" id="3.10.105.10">
    <property type="entry name" value="Dipeptide-binding Protein, Domain 3"/>
    <property type="match status" value="1"/>
</dbReference>
<evidence type="ECO:0000256" key="1">
    <source>
        <dbReference type="ARBA" id="ARBA00005695"/>
    </source>
</evidence>
<evidence type="ECO:0000256" key="2">
    <source>
        <dbReference type="ARBA" id="ARBA00022448"/>
    </source>
</evidence>
<dbReference type="Proteomes" id="UP000001137">
    <property type="component" value="Chromosome"/>
</dbReference>
<dbReference type="PANTHER" id="PTHR30290">
    <property type="entry name" value="PERIPLASMIC BINDING COMPONENT OF ABC TRANSPORTER"/>
    <property type="match status" value="1"/>
</dbReference>
<keyword evidence="4" id="KW-0472">Membrane</keyword>
<proteinExistence type="inferred from homology"/>
<dbReference type="RefSeq" id="WP_012185745.1">
    <property type="nucleotide sequence ID" value="NC_009954.1"/>
</dbReference>
<keyword evidence="3" id="KW-0732">Signal</keyword>
<comment type="similarity">
    <text evidence="1">Belongs to the bacterial solute-binding protein 5 family.</text>
</comment>
<keyword evidence="4" id="KW-1133">Transmembrane helix</keyword>
<protein>
    <submittedName>
        <fullName evidence="6">Extracellular solute-binding protein family 5</fullName>
    </submittedName>
</protein>
<dbReference type="CDD" id="cd08509">
    <property type="entry name" value="PBP2_TmCBP_oligosaccharides_like"/>
    <property type="match status" value="1"/>
</dbReference>
<evidence type="ECO:0000256" key="3">
    <source>
        <dbReference type="ARBA" id="ARBA00022729"/>
    </source>
</evidence>